<feature type="domain" description="N-acetylmuramoyl-L-alanine amidase" evidence="6">
    <location>
        <begin position="7"/>
        <end position="158"/>
    </location>
</feature>
<dbReference type="AlphaFoldDB" id="A0A0E1NCS3"/>
<dbReference type="EC" id="3.5.1.28" evidence="3"/>
<dbReference type="GO" id="GO:0009253">
    <property type="term" value="P:peptidoglycan catabolic process"/>
    <property type="evidence" value="ECO:0007669"/>
    <property type="project" value="InterPro"/>
</dbReference>
<accession>A0A0E1NCS3</accession>
<evidence type="ECO:0000313" key="9">
    <source>
        <dbReference type="Proteomes" id="UP000041601"/>
    </source>
</evidence>
<dbReference type="InterPro" id="IPR036505">
    <property type="entry name" value="Amidase/PGRP_sf"/>
</dbReference>
<dbReference type="InterPro" id="IPR036366">
    <property type="entry name" value="PGBDSf"/>
</dbReference>
<evidence type="ECO:0000259" key="6">
    <source>
        <dbReference type="SMART" id="SM00644"/>
    </source>
</evidence>
<evidence type="ECO:0000256" key="1">
    <source>
        <dbReference type="ARBA" id="ARBA00001561"/>
    </source>
</evidence>
<dbReference type="CDD" id="cd06583">
    <property type="entry name" value="PGRP"/>
    <property type="match status" value="1"/>
</dbReference>
<dbReference type="EMBL" id="CGBR01000034">
    <property type="protein sequence ID" value="CFQ72355.1"/>
    <property type="molecule type" value="Genomic_DNA"/>
</dbReference>
<proteinExistence type="inferred from homology"/>
<evidence type="ECO:0000313" key="7">
    <source>
        <dbReference type="EMBL" id="CFQ72355.1"/>
    </source>
</evidence>
<dbReference type="SMART" id="SM00644">
    <property type="entry name" value="Ami_2"/>
    <property type="match status" value="1"/>
</dbReference>
<dbReference type="Pfam" id="PF01510">
    <property type="entry name" value="Amidase_2"/>
    <property type="match status" value="1"/>
</dbReference>
<evidence type="ECO:0000256" key="3">
    <source>
        <dbReference type="ARBA" id="ARBA00011901"/>
    </source>
</evidence>
<dbReference type="InterPro" id="IPR036365">
    <property type="entry name" value="PGBD-like_sf"/>
</dbReference>
<keyword evidence="5" id="KW-0961">Cell wall biogenesis/degradation</keyword>
<protein>
    <recommendedName>
        <fullName evidence="3">N-acetylmuramoyl-L-alanine amidase</fullName>
        <ecNumber evidence="3">3.5.1.28</ecNumber>
    </recommendedName>
</protein>
<dbReference type="GO" id="GO:0008745">
    <property type="term" value="F:N-acetylmuramoyl-L-alanine amidase activity"/>
    <property type="evidence" value="ECO:0007669"/>
    <property type="project" value="UniProtKB-EC"/>
</dbReference>
<dbReference type="RefSeq" id="WP_013649890.1">
    <property type="nucleotide sequence ID" value="NZ_CGBR01000034.1"/>
</dbReference>
<dbReference type="PANTHER" id="PTHR30417">
    <property type="entry name" value="N-ACETYLMURAMOYL-L-ALANINE AMIDASE AMID"/>
    <property type="match status" value="1"/>
</dbReference>
<sequence>MYMIDYNNFRAIKSFNSRVRFLVLHYTAENFENSINSLTGNNVSVHYLVPDLDDDSYKKAGFNNIRIFNLVDENARAWHAGVSSWAGRANINDTSIGIEIVNLATEHSGVFDFPPYPENQIAAVKQLAANILQRYPDISPTHVVAHSDIAPTRKSDPGPKFPWLELYNNGIGAWYDSETKEKFVQQFTQQGLPTKADLLSYFKTYGYDISIASSDDGYQHLVRAFQLHFRSDNYDGHIDIETVAILYALVEKYFPAQN</sequence>
<evidence type="ECO:0000313" key="8">
    <source>
        <dbReference type="EMBL" id="CNE12875.1"/>
    </source>
</evidence>
<dbReference type="Gene3D" id="3.40.80.10">
    <property type="entry name" value="Peptidoglycan recognition protein-like"/>
    <property type="match status" value="1"/>
</dbReference>
<dbReference type="Proteomes" id="UP000048841">
    <property type="component" value="Unassembled WGS sequence"/>
</dbReference>
<dbReference type="KEGG" id="yet:CH48_3761"/>
<keyword evidence="9" id="KW-1185">Reference proteome</keyword>
<dbReference type="GO" id="GO:0071555">
    <property type="term" value="P:cell wall organization"/>
    <property type="evidence" value="ECO:0007669"/>
    <property type="project" value="UniProtKB-KW"/>
</dbReference>
<reference evidence="8 9" key="2">
    <citation type="submission" date="2015-03" db="EMBL/GenBank/DDBJ databases">
        <authorList>
            <consortium name="Pathogen Informatics"/>
            <person name="Murphy D."/>
        </authorList>
    </citation>
    <scope>NUCLEOTIDE SEQUENCE [LARGE SCALE GENOMIC DNA]</scope>
    <source>
        <strain evidence="8 9">IP05342</strain>
    </source>
</reference>
<name>A0A0E1NCS3_YEREN</name>
<dbReference type="InterPro" id="IPR051206">
    <property type="entry name" value="NAMLAA_amidase_2"/>
</dbReference>
<dbReference type="FunFam" id="3.40.80.10:FF:000003">
    <property type="entry name" value="N-acetylmuramoyl-L-alanine amidase"/>
    <property type="match status" value="1"/>
</dbReference>
<dbReference type="PATRIC" id="fig|630.129.peg.2149"/>
<dbReference type="InterPro" id="IPR002502">
    <property type="entry name" value="Amidase_domain"/>
</dbReference>
<evidence type="ECO:0000256" key="5">
    <source>
        <dbReference type="ARBA" id="ARBA00023316"/>
    </source>
</evidence>
<evidence type="ECO:0000256" key="4">
    <source>
        <dbReference type="ARBA" id="ARBA00022801"/>
    </source>
</evidence>
<dbReference type="SUPFAM" id="SSF55846">
    <property type="entry name" value="N-acetylmuramoyl-L-alanine amidase-like"/>
    <property type="match status" value="1"/>
</dbReference>
<comment type="catalytic activity">
    <reaction evidence="1">
        <text>Hydrolyzes the link between N-acetylmuramoyl residues and L-amino acid residues in certain cell-wall glycopeptides.</text>
        <dbReference type="EC" id="3.5.1.28"/>
    </reaction>
</comment>
<evidence type="ECO:0000313" key="10">
    <source>
        <dbReference type="Proteomes" id="UP000048841"/>
    </source>
</evidence>
<gene>
    <name evidence="7" type="primary">amiD</name>
    <name evidence="7" type="ORF">ERS137941_03561</name>
    <name evidence="8" type="ORF">ERS137959_03061</name>
</gene>
<dbReference type="PANTHER" id="PTHR30417:SF12">
    <property type="entry name" value="N-ACETYLMURAMOYL-L-ALANINE AMIDASE"/>
    <property type="match status" value="1"/>
</dbReference>
<dbReference type="EMBL" id="CPXJ01000039">
    <property type="protein sequence ID" value="CNE12875.1"/>
    <property type="molecule type" value="Genomic_DNA"/>
</dbReference>
<dbReference type="Proteomes" id="UP000041601">
    <property type="component" value="Unassembled WGS sequence"/>
</dbReference>
<keyword evidence="4 7" id="KW-0378">Hydrolase</keyword>
<dbReference type="SUPFAM" id="SSF47090">
    <property type="entry name" value="PGBD-like"/>
    <property type="match status" value="1"/>
</dbReference>
<dbReference type="GO" id="GO:0019867">
    <property type="term" value="C:outer membrane"/>
    <property type="evidence" value="ECO:0007669"/>
    <property type="project" value="TreeGrafter"/>
</dbReference>
<organism evidence="7 10">
    <name type="scientific">Yersinia enterocolitica</name>
    <dbReference type="NCBI Taxonomy" id="630"/>
    <lineage>
        <taxon>Bacteria</taxon>
        <taxon>Pseudomonadati</taxon>
        <taxon>Pseudomonadota</taxon>
        <taxon>Gammaproteobacteria</taxon>
        <taxon>Enterobacterales</taxon>
        <taxon>Yersiniaceae</taxon>
        <taxon>Yersinia</taxon>
    </lineage>
</organism>
<reference evidence="7 10" key="1">
    <citation type="submission" date="2015-03" db="EMBL/GenBank/DDBJ databases">
        <authorList>
            <person name="Murphy D."/>
        </authorList>
    </citation>
    <scope>NUCLEOTIDE SEQUENCE [LARGE SCALE GENOMIC DNA]</scope>
    <source>
        <strain evidence="7 10">IP26249</strain>
    </source>
</reference>
<comment type="similarity">
    <text evidence="2">Belongs to the N-acetylmuramoyl-L-alanine amidase 2 family.</text>
</comment>
<dbReference type="Gene3D" id="1.10.101.10">
    <property type="entry name" value="PGBD-like superfamily/PGBD"/>
    <property type="match status" value="1"/>
</dbReference>
<dbReference type="GO" id="GO:0009254">
    <property type="term" value="P:peptidoglycan turnover"/>
    <property type="evidence" value="ECO:0007669"/>
    <property type="project" value="TreeGrafter"/>
</dbReference>
<evidence type="ECO:0000256" key="2">
    <source>
        <dbReference type="ARBA" id="ARBA00007553"/>
    </source>
</evidence>